<dbReference type="EMBL" id="JAUKTV010000001">
    <property type="protein sequence ID" value="KAK0748518.1"/>
    <property type="molecule type" value="Genomic_DNA"/>
</dbReference>
<evidence type="ECO:0000256" key="3">
    <source>
        <dbReference type="SAM" id="SignalP"/>
    </source>
</evidence>
<feature type="transmembrane region" description="Helical" evidence="2">
    <location>
        <begin position="100"/>
        <end position="118"/>
    </location>
</feature>
<reference evidence="4" key="1">
    <citation type="submission" date="2023-06" db="EMBL/GenBank/DDBJ databases">
        <title>Genome-scale phylogeny and comparative genomics of the fungal order Sordariales.</title>
        <authorList>
            <consortium name="Lawrence Berkeley National Laboratory"/>
            <person name="Hensen N."/>
            <person name="Bonometti L."/>
            <person name="Westerberg I."/>
            <person name="Brannstrom I.O."/>
            <person name="Guillou S."/>
            <person name="Cros-Aarteil S."/>
            <person name="Calhoun S."/>
            <person name="Haridas S."/>
            <person name="Kuo A."/>
            <person name="Mondo S."/>
            <person name="Pangilinan J."/>
            <person name="Riley R."/>
            <person name="Labutti K."/>
            <person name="Andreopoulos B."/>
            <person name="Lipzen A."/>
            <person name="Chen C."/>
            <person name="Yanf M."/>
            <person name="Daum C."/>
            <person name="Ng V."/>
            <person name="Clum A."/>
            <person name="Steindorff A."/>
            <person name="Ohm R."/>
            <person name="Martin F."/>
            <person name="Silar P."/>
            <person name="Natvig D."/>
            <person name="Lalanne C."/>
            <person name="Gautier V."/>
            <person name="Ament-Velasquez S.L."/>
            <person name="Kruys A."/>
            <person name="Hutchinson M.I."/>
            <person name="Powell A.J."/>
            <person name="Barry K."/>
            <person name="Miller A.N."/>
            <person name="Grigoriev I.V."/>
            <person name="Debuchy R."/>
            <person name="Gladieux P."/>
            <person name="Thoren M.H."/>
            <person name="Johannesson H."/>
        </authorList>
    </citation>
    <scope>NUCLEOTIDE SEQUENCE</scope>
    <source>
        <strain evidence="4">CBS 540.89</strain>
    </source>
</reference>
<feature type="region of interest" description="Disordered" evidence="1">
    <location>
        <begin position="169"/>
        <end position="203"/>
    </location>
</feature>
<gene>
    <name evidence="4" type="ORF">B0T21DRAFT_407029</name>
</gene>
<feature type="transmembrane region" description="Helical" evidence="2">
    <location>
        <begin position="39"/>
        <end position="60"/>
    </location>
</feature>
<feature type="chain" id="PRO_5041292975" evidence="3">
    <location>
        <begin position="30"/>
        <end position="220"/>
    </location>
</feature>
<feature type="compositionally biased region" description="Basic and acidic residues" evidence="1">
    <location>
        <begin position="176"/>
        <end position="192"/>
    </location>
</feature>
<protein>
    <submittedName>
        <fullName evidence="4">Uncharacterized protein</fullName>
    </submittedName>
</protein>
<evidence type="ECO:0000313" key="4">
    <source>
        <dbReference type="EMBL" id="KAK0748518.1"/>
    </source>
</evidence>
<keyword evidence="3" id="KW-0732">Signal</keyword>
<dbReference type="Proteomes" id="UP001172159">
    <property type="component" value="Unassembled WGS sequence"/>
</dbReference>
<dbReference type="AlphaFoldDB" id="A0AA40EZQ7"/>
<evidence type="ECO:0000256" key="1">
    <source>
        <dbReference type="SAM" id="MobiDB-lite"/>
    </source>
</evidence>
<keyword evidence="2" id="KW-1133">Transmembrane helix</keyword>
<keyword evidence="2" id="KW-0472">Membrane</keyword>
<evidence type="ECO:0000256" key="2">
    <source>
        <dbReference type="SAM" id="Phobius"/>
    </source>
</evidence>
<feature type="signal peptide" evidence="3">
    <location>
        <begin position="1"/>
        <end position="29"/>
    </location>
</feature>
<evidence type="ECO:0000313" key="5">
    <source>
        <dbReference type="Proteomes" id="UP001172159"/>
    </source>
</evidence>
<name>A0AA40EZQ7_9PEZI</name>
<accession>A0AA40EZQ7</accession>
<comment type="caution">
    <text evidence="4">The sequence shown here is derived from an EMBL/GenBank/DDBJ whole genome shotgun (WGS) entry which is preliminary data.</text>
</comment>
<proteinExistence type="predicted"/>
<keyword evidence="2" id="KW-0812">Transmembrane</keyword>
<sequence>MDKVLKSRLQNLAGLLAILLLNLLPLAAARHAYRTPRLILLGTSAVGSWVTGMTALLLEIPEEPEKERLFRMSLRIASPTFLGVLVVAYSLWYLSRAQKTQRFLYALCSIGLILWVFVHRDPSTDTVDKGDAFTWLDYLNLSNLIAVMAGILNAESRLIASAFAEGEADSIETDNNDPRHLQDPRDNRHDEENQSDTRNNYVNDSESNFISAVARNMPGI</sequence>
<organism evidence="4 5">
    <name type="scientific">Apiosordaria backusii</name>
    <dbReference type="NCBI Taxonomy" id="314023"/>
    <lineage>
        <taxon>Eukaryota</taxon>
        <taxon>Fungi</taxon>
        <taxon>Dikarya</taxon>
        <taxon>Ascomycota</taxon>
        <taxon>Pezizomycotina</taxon>
        <taxon>Sordariomycetes</taxon>
        <taxon>Sordariomycetidae</taxon>
        <taxon>Sordariales</taxon>
        <taxon>Lasiosphaeriaceae</taxon>
        <taxon>Apiosordaria</taxon>
    </lineage>
</organism>
<keyword evidence="5" id="KW-1185">Reference proteome</keyword>
<feature type="transmembrane region" description="Helical" evidence="2">
    <location>
        <begin position="72"/>
        <end position="94"/>
    </location>
</feature>